<dbReference type="OMA" id="AQAEIYY"/>
<feature type="domain" description="Cupin type-2" evidence="2">
    <location>
        <begin position="96"/>
        <end position="154"/>
    </location>
</feature>
<keyword evidence="4" id="KW-1185">Reference proteome</keyword>
<gene>
    <name evidence="3" type="ORF">CC77DRAFT_637667</name>
</gene>
<sequence length="175" mass="18782">MHSTTSKRPVKPLVLHPARIASMPPEGFPDPSTGGNVTWKTLMSSEKSATDTFTVGIATCPPGRVMACTASSSSESRPSVPSLCNPESLGDAGFLQLHRHSHAEIYHVISGSGTVCIDQQEYEVNKGSVVFIPGDAEHGIFNKGNEDLVWLYVFAADGFEDIVYRFSAGDVKAKL</sequence>
<dbReference type="GeneID" id="29118157"/>
<organism evidence="3 4">
    <name type="scientific">Alternaria alternata</name>
    <name type="common">Alternaria rot fungus</name>
    <name type="synonym">Torula alternata</name>
    <dbReference type="NCBI Taxonomy" id="5599"/>
    <lineage>
        <taxon>Eukaryota</taxon>
        <taxon>Fungi</taxon>
        <taxon>Dikarya</taxon>
        <taxon>Ascomycota</taxon>
        <taxon>Pezizomycotina</taxon>
        <taxon>Dothideomycetes</taxon>
        <taxon>Pleosporomycetidae</taxon>
        <taxon>Pleosporales</taxon>
        <taxon>Pleosporineae</taxon>
        <taxon>Pleosporaceae</taxon>
        <taxon>Alternaria</taxon>
        <taxon>Alternaria sect. Alternaria</taxon>
        <taxon>Alternaria alternata complex</taxon>
    </lineage>
</organism>
<dbReference type="RefSeq" id="XP_018389365.1">
    <property type="nucleotide sequence ID" value="XM_018532563.1"/>
</dbReference>
<dbReference type="VEuPathDB" id="FungiDB:CC77DRAFT_637667"/>
<protein>
    <submittedName>
        <fullName evidence="3">RmlC-like cupin</fullName>
    </submittedName>
</protein>
<name>A0A177DW72_ALTAL</name>
<dbReference type="PANTHER" id="PTHR35848">
    <property type="entry name" value="OXALATE-BINDING PROTEIN"/>
    <property type="match status" value="1"/>
</dbReference>
<dbReference type="InterPro" id="IPR013096">
    <property type="entry name" value="Cupin_2"/>
</dbReference>
<dbReference type="InterPro" id="IPR011051">
    <property type="entry name" value="RmlC_Cupin_sf"/>
</dbReference>
<evidence type="ECO:0000259" key="2">
    <source>
        <dbReference type="Pfam" id="PF07883"/>
    </source>
</evidence>
<dbReference type="Pfam" id="PF07883">
    <property type="entry name" value="Cupin_2"/>
    <property type="match status" value="1"/>
</dbReference>
<evidence type="ECO:0000313" key="4">
    <source>
        <dbReference type="Proteomes" id="UP000077248"/>
    </source>
</evidence>
<dbReference type="InterPro" id="IPR051610">
    <property type="entry name" value="GPI/OXD"/>
</dbReference>
<dbReference type="KEGG" id="aalt:CC77DRAFT_637667"/>
<evidence type="ECO:0000313" key="3">
    <source>
        <dbReference type="EMBL" id="OAG23944.1"/>
    </source>
</evidence>
<dbReference type="Gene3D" id="2.60.120.10">
    <property type="entry name" value="Jelly Rolls"/>
    <property type="match status" value="1"/>
</dbReference>
<accession>A0A177DW72</accession>
<dbReference type="Proteomes" id="UP000077248">
    <property type="component" value="Unassembled WGS sequence"/>
</dbReference>
<dbReference type="InterPro" id="IPR014710">
    <property type="entry name" value="RmlC-like_jellyroll"/>
</dbReference>
<dbReference type="PANTHER" id="PTHR35848:SF6">
    <property type="entry name" value="CUPIN TYPE-2 DOMAIN-CONTAINING PROTEIN"/>
    <property type="match status" value="1"/>
</dbReference>
<reference evidence="3 4" key="1">
    <citation type="submission" date="2016-05" db="EMBL/GenBank/DDBJ databases">
        <title>Comparative analysis of secretome profiles of manganese(II)-oxidizing ascomycete fungi.</title>
        <authorList>
            <consortium name="DOE Joint Genome Institute"/>
            <person name="Zeiner C.A."/>
            <person name="Purvine S.O."/>
            <person name="Zink E.M."/>
            <person name="Wu S."/>
            <person name="Pasa-Tolic L."/>
            <person name="Chaput D.L."/>
            <person name="Haridas S."/>
            <person name="Grigoriev I.V."/>
            <person name="Santelli C.M."/>
            <person name="Hansel C.M."/>
        </authorList>
    </citation>
    <scope>NUCLEOTIDE SEQUENCE [LARGE SCALE GENOMIC DNA]</scope>
    <source>
        <strain evidence="3 4">SRC1lrK2f</strain>
    </source>
</reference>
<proteinExistence type="predicted"/>
<dbReference type="AlphaFoldDB" id="A0A177DW72"/>
<evidence type="ECO:0000256" key="1">
    <source>
        <dbReference type="ARBA" id="ARBA00022723"/>
    </source>
</evidence>
<dbReference type="SUPFAM" id="SSF51182">
    <property type="entry name" value="RmlC-like cupins"/>
    <property type="match status" value="1"/>
</dbReference>
<dbReference type="EMBL" id="KV441472">
    <property type="protein sequence ID" value="OAG23944.1"/>
    <property type="molecule type" value="Genomic_DNA"/>
</dbReference>
<dbReference type="GO" id="GO:0046872">
    <property type="term" value="F:metal ion binding"/>
    <property type="evidence" value="ECO:0007669"/>
    <property type="project" value="UniProtKB-KW"/>
</dbReference>
<keyword evidence="1" id="KW-0479">Metal-binding</keyword>